<accession>A0A6G8AQZ6</accession>
<proteinExistence type="predicted"/>
<reference evidence="1 2" key="1">
    <citation type="submission" date="2020-03" db="EMBL/GenBank/DDBJ databases">
        <title>Vagococcus sp. nov., isolated from beetles.</title>
        <authorList>
            <person name="Hyun D.-W."/>
            <person name="Bae J.-W."/>
        </authorList>
    </citation>
    <scope>NUCLEOTIDE SEQUENCE [LARGE SCALE GENOMIC DNA]</scope>
    <source>
        <strain evidence="1 2">HDW17B</strain>
    </source>
</reference>
<sequence>MANYKYSVENTTKIQREKLKKTALSYSILDAPKPTQGTRDLVDRYVDGDIEISEALALTIEKYRKLGRSRD</sequence>
<dbReference type="RefSeq" id="WP_166033527.1">
    <property type="nucleotide sequence ID" value="NZ_CP049887.1"/>
</dbReference>
<evidence type="ECO:0008006" key="3">
    <source>
        <dbReference type="Google" id="ProtNLM"/>
    </source>
</evidence>
<protein>
    <recommendedName>
        <fullName evidence="3">Antitoxin VbhA domain-containing protein</fullName>
    </recommendedName>
</protein>
<gene>
    <name evidence="1" type="ORF">G7082_02145</name>
</gene>
<dbReference type="Proteomes" id="UP000501747">
    <property type="component" value="Chromosome"/>
</dbReference>
<dbReference type="AlphaFoldDB" id="A0A6G8AQZ6"/>
<dbReference type="KEGG" id="vhy:G7082_02145"/>
<evidence type="ECO:0000313" key="1">
    <source>
        <dbReference type="EMBL" id="QIL47417.1"/>
    </source>
</evidence>
<evidence type="ECO:0000313" key="2">
    <source>
        <dbReference type="Proteomes" id="UP000501747"/>
    </source>
</evidence>
<name>A0A6G8AQZ6_9ENTE</name>
<keyword evidence="2" id="KW-1185">Reference proteome</keyword>
<organism evidence="1 2">
    <name type="scientific">Vagococcus hydrophili</name>
    <dbReference type="NCBI Taxonomy" id="2714947"/>
    <lineage>
        <taxon>Bacteria</taxon>
        <taxon>Bacillati</taxon>
        <taxon>Bacillota</taxon>
        <taxon>Bacilli</taxon>
        <taxon>Lactobacillales</taxon>
        <taxon>Enterococcaceae</taxon>
        <taxon>Vagococcus</taxon>
    </lineage>
</organism>
<dbReference type="EMBL" id="CP049887">
    <property type="protein sequence ID" value="QIL47417.1"/>
    <property type="molecule type" value="Genomic_DNA"/>
</dbReference>